<dbReference type="Gene3D" id="1.10.150.280">
    <property type="entry name" value="AF1531-like domain"/>
    <property type="match status" value="1"/>
</dbReference>
<dbReference type="PANTHER" id="PTHR21180:SF32">
    <property type="entry name" value="ENDONUCLEASE_EXONUCLEASE_PHOSPHATASE FAMILY DOMAIN-CONTAINING PROTEIN 1"/>
    <property type="match status" value="1"/>
</dbReference>
<evidence type="ECO:0000313" key="3">
    <source>
        <dbReference type="Proteomes" id="UP000712080"/>
    </source>
</evidence>
<sequence length="285" mass="32970">MKNPLSLYFRFDRLQRYGIIILLSLVFILQVVYFTILCSDESSSSGFSRWPEMEKALANLPKEKPAKPKNYPFNPNFITDYKGYRLGLTTDAIDRLKAFREKGLFVNSDLEFKQVTGIPDSTLKRISPFFKFPDWVKNKNRKTDWKFPDKKVIEKQDLNTADSEELEKVYGIGEVLAKRILETKEKLGSFADSQQLLLVYGLRPEVVEKVEERFYVKANTNFKKLKINDAGLKEIAAFPYFNYTSAKKIISARTMSGKIQNTDDLSKIVDLNGYNLKTIALYLEF</sequence>
<keyword evidence="1" id="KW-1133">Transmembrane helix</keyword>
<dbReference type="InterPro" id="IPR010994">
    <property type="entry name" value="RuvA_2-like"/>
</dbReference>
<dbReference type="GO" id="GO:0015627">
    <property type="term" value="C:type II protein secretion system complex"/>
    <property type="evidence" value="ECO:0007669"/>
    <property type="project" value="TreeGrafter"/>
</dbReference>
<keyword evidence="1" id="KW-0472">Membrane</keyword>
<dbReference type="Pfam" id="PF12836">
    <property type="entry name" value="HHH_3"/>
    <property type="match status" value="2"/>
</dbReference>
<dbReference type="SUPFAM" id="SSF47781">
    <property type="entry name" value="RuvA domain 2-like"/>
    <property type="match status" value="2"/>
</dbReference>
<gene>
    <name evidence="2" type="ORF">G6047_01545</name>
</gene>
<dbReference type="AlphaFoldDB" id="A0A972JGC1"/>
<name>A0A972JGC1_9FLAO</name>
<protein>
    <submittedName>
        <fullName evidence="2">Helix-hairpin-helix domain-containing protein</fullName>
    </submittedName>
</protein>
<feature type="transmembrane region" description="Helical" evidence="1">
    <location>
        <begin position="17"/>
        <end position="36"/>
    </location>
</feature>
<dbReference type="GO" id="GO:0015628">
    <property type="term" value="P:protein secretion by the type II secretion system"/>
    <property type="evidence" value="ECO:0007669"/>
    <property type="project" value="TreeGrafter"/>
</dbReference>
<proteinExistence type="predicted"/>
<organism evidence="2 3">
    <name type="scientific">Flavobacterium silvaticum</name>
    <dbReference type="NCBI Taxonomy" id="1852020"/>
    <lineage>
        <taxon>Bacteria</taxon>
        <taxon>Pseudomonadati</taxon>
        <taxon>Bacteroidota</taxon>
        <taxon>Flavobacteriia</taxon>
        <taxon>Flavobacteriales</taxon>
        <taxon>Flavobacteriaceae</taxon>
        <taxon>Flavobacterium</taxon>
    </lineage>
</organism>
<reference evidence="2" key="1">
    <citation type="submission" date="2020-02" db="EMBL/GenBank/DDBJ databases">
        <title>Flavobacterium sp. genome.</title>
        <authorList>
            <person name="Jung H.S."/>
            <person name="Baek J.H."/>
            <person name="Jeon C.O."/>
        </authorList>
    </citation>
    <scope>NUCLEOTIDE SEQUENCE</scope>
    <source>
        <strain evidence="2">SE-s28</strain>
    </source>
</reference>
<keyword evidence="3" id="KW-1185">Reference proteome</keyword>
<dbReference type="Proteomes" id="UP000712080">
    <property type="component" value="Unassembled WGS sequence"/>
</dbReference>
<comment type="caution">
    <text evidence="2">The sequence shown here is derived from an EMBL/GenBank/DDBJ whole genome shotgun (WGS) entry which is preliminary data.</text>
</comment>
<dbReference type="InterPro" id="IPR051675">
    <property type="entry name" value="Endo/Exo/Phosphatase_dom_1"/>
</dbReference>
<accession>A0A972JGC1</accession>
<dbReference type="PANTHER" id="PTHR21180">
    <property type="entry name" value="ENDONUCLEASE/EXONUCLEASE/PHOSPHATASE FAMILY DOMAIN-CONTAINING PROTEIN 1"/>
    <property type="match status" value="1"/>
</dbReference>
<dbReference type="EMBL" id="JAAMPU010000095">
    <property type="protein sequence ID" value="NMH26700.1"/>
    <property type="molecule type" value="Genomic_DNA"/>
</dbReference>
<evidence type="ECO:0000256" key="1">
    <source>
        <dbReference type="SAM" id="Phobius"/>
    </source>
</evidence>
<keyword evidence="1" id="KW-0812">Transmembrane</keyword>
<evidence type="ECO:0000313" key="2">
    <source>
        <dbReference type="EMBL" id="NMH26700.1"/>
    </source>
</evidence>
<dbReference type="RefSeq" id="WP_169525709.1">
    <property type="nucleotide sequence ID" value="NZ_JAAMPU010000095.1"/>
</dbReference>